<protein>
    <submittedName>
        <fullName evidence="1">Uncharacterized protein</fullName>
    </submittedName>
</protein>
<dbReference type="EMBL" id="JAEMUK010000012">
    <property type="protein sequence ID" value="MBJ7543284.1"/>
    <property type="molecule type" value="Genomic_DNA"/>
</dbReference>
<keyword evidence="2" id="KW-1185">Reference proteome</keyword>
<evidence type="ECO:0000313" key="1">
    <source>
        <dbReference type="EMBL" id="MBJ7543284.1"/>
    </source>
</evidence>
<dbReference type="Proteomes" id="UP000623250">
    <property type="component" value="Unassembled WGS sequence"/>
</dbReference>
<proteinExistence type="predicted"/>
<name>A0A8I1GEG4_9HYPH</name>
<sequence>MNVIFAWFLRRLTAWGLGGVSDLLSAGIANFLEPLAKFALALIRGLLEIVVDLSKSFEGRMVLAGIVFGLGGWYAYETYTIRPQDEVAALEQRVRDLEKRPASCPQAPKARPQR</sequence>
<evidence type="ECO:0000313" key="2">
    <source>
        <dbReference type="Proteomes" id="UP000623250"/>
    </source>
</evidence>
<dbReference type="RefSeq" id="WP_037241259.1">
    <property type="nucleotide sequence ID" value="NZ_JAEMUK010000012.1"/>
</dbReference>
<organism evidence="1 2">
    <name type="scientific">Rhodomicrobium udaipurense</name>
    <dbReference type="NCBI Taxonomy" id="1202716"/>
    <lineage>
        <taxon>Bacteria</taxon>
        <taxon>Pseudomonadati</taxon>
        <taxon>Pseudomonadota</taxon>
        <taxon>Alphaproteobacteria</taxon>
        <taxon>Hyphomicrobiales</taxon>
        <taxon>Hyphomicrobiaceae</taxon>
        <taxon>Rhodomicrobium</taxon>
    </lineage>
</organism>
<gene>
    <name evidence="1" type="ORF">JDN41_06915</name>
</gene>
<accession>A0A8I1GEG4</accession>
<comment type="caution">
    <text evidence="1">The sequence shown here is derived from an EMBL/GenBank/DDBJ whole genome shotgun (WGS) entry which is preliminary data.</text>
</comment>
<dbReference type="AlphaFoldDB" id="A0A8I1GEG4"/>
<reference evidence="1 2" key="1">
    <citation type="submission" date="2020-12" db="EMBL/GenBank/DDBJ databases">
        <title>Revised draft genomes of Rhodomicrobium vannielii ATCC 17100 and Rhodomicrobium udaipurense JA643.</title>
        <authorList>
            <person name="Conners E.M."/>
            <person name="Davenport E.J."/>
            <person name="Bose A."/>
        </authorList>
    </citation>
    <scope>NUCLEOTIDE SEQUENCE [LARGE SCALE GENOMIC DNA]</scope>
    <source>
        <strain evidence="1 2">JA643</strain>
    </source>
</reference>